<sequence length="409" mass="46967">MDEVAAADSLRFPFLENQSCLGFMEMLAVDQEFSSQFDVFSLSSLSSSLITNPVENLEIENQWPTTPNYSSSSEIVNDEVIEPKLEREEKQHSRQTLKTDKQMKTKKMTRKKKDQEPRFAFMTKSEVDHLEDGYRWRKYGQKAVKNSPYPRSYYRCTSVACNVKKRVERYLKDPSIVVTTYEGQHTHPSPNMTRTTFFPPPISTTLYNGSAMFTTATTTPSLFHYQNGPNSNFINHPKGFVASSFHPPCDVAPSNHANQFFAATINHRLFQDIVPFQYEELAGRDSDDFIINWELSFPLVFDPFGANINIIQGLTQSSVAVSDQDKFSRSSFIKETYGLDSLEVLLMFLRLTFSVWFSYFTDFEVLHLPYVGNFIVLKWECSSVSSLLCYSDSGIRIRIERSSLIAEFE</sequence>
<evidence type="ECO:0000259" key="7">
    <source>
        <dbReference type="PROSITE" id="PS50811"/>
    </source>
</evidence>
<organism evidence="8 9">
    <name type="scientific">Cucurbita argyrosperma subsp. sororia</name>
    <dbReference type="NCBI Taxonomy" id="37648"/>
    <lineage>
        <taxon>Eukaryota</taxon>
        <taxon>Viridiplantae</taxon>
        <taxon>Streptophyta</taxon>
        <taxon>Embryophyta</taxon>
        <taxon>Tracheophyta</taxon>
        <taxon>Spermatophyta</taxon>
        <taxon>Magnoliopsida</taxon>
        <taxon>eudicotyledons</taxon>
        <taxon>Gunneridae</taxon>
        <taxon>Pentapetalae</taxon>
        <taxon>rosids</taxon>
        <taxon>fabids</taxon>
        <taxon>Cucurbitales</taxon>
        <taxon>Cucurbitaceae</taxon>
        <taxon>Cucurbiteae</taxon>
        <taxon>Cucurbita</taxon>
    </lineage>
</organism>
<dbReference type="Proteomes" id="UP000685013">
    <property type="component" value="Chromosome 17"/>
</dbReference>
<dbReference type="GO" id="GO:0003700">
    <property type="term" value="F:DNA-binding transcription factor activity"/>
    <property type="evidence" value="ECO:0007669"/>
    <property type="project" value="InterPro"/>
</dbReference>
<dbReference type="PROSITE" id="PS50811">
    <property type="entry name" value="WRKY"/>
    <property type="match status" value="1"/>
</dbReference>
<evidence type="ECO:0000313" key="8">
    <source>
        <dbReference type="EMBL" id="KAG6575751.1"/>
    </source>
</evidence>
<evidence type="ECO:0000256" key="2">
    <source>
        <dbReference type="ARBA" id="ARBA00023015"/>
    </source>
</evidence>
<evidence type="ECO:0000256" key="1">
    <source>
        <dbReference type="ARBA" id="ARBA00004123"/>
    </source>
</evidence>
<keyword evidence="3" id="KW-0238">DNA-binding</keyword>
<keyword evidence="5" id="KW-0539">Nucleus</keyword>
<keyword evidence="9" id="KW-1185">Reference proteome</keyword>
<evidence type="ECO:0000256" key="4">
    <source>
        <dbReference type="ARBA" id="ARBA00023163"/>
    </source>
</evidence>
<dbReference type="EMBL" id="JAGKQH010000017">
    <property type="protein sequence ID" value="KAG6575751.1"/>
    <property type="molecule type" value="Genomic_DNA"/>
</dbReference>
<dbReference type="AlphaFoldDB" id="A0AAV6M6D1"/>
<dbReference type="InterPro" id="IPR003657">
    <property type="entry name" value="WRKY_dom"/>
</dbReference>
<reference evidence="8 9" key="1">
    <citation type="journal article" date="2021" name="Hortic Res">
        <title>The domestication of Cucurbita argyrosperma as revealed by the genome of its wild relative.</title>
        <authorList>
            <person name="Barrera-Redondo J."/>
            <person name="Sanchez-de la Vega G."/>
            <person name="Aguirre-Liguori J.A."/>
            <person name="Castellanos-Morales G."/>
            <person name="Gutierrez-Guerrero Y.T."/>
            <person name="Aguirre-Dugua X."/>
            <person name="Aguirre-Planter E."/>
            <person name="Tenaillon M.I."/>
            <person name="Lira-Saade R."/>
            <person name="Eguiarte L.E."/>
        </authorList>
    </citation>
    <scope>NUCLEOTIDE SEQUENCE [LARGE SCALE GENOMIC DNA]</scope>
    <source>
        <strain evidence="8">JBR-2021</strain>
    </source>
</reference>
<name>A0AAV6M6D1_9ROSI</name>
<dbReference type="InterPro" id="IPR044810">
    <property type="entry name" value="WRKY_plant"/>
</dbReference>
<dbReference type="PANTHER" id="PTHR31221:SF289">
    <property type="entry name" value="WRKY TRANSCRIPTION FACTOR 68"/>
    <property type="match status" value="1"/>
</dbReference>
<evidence type="ECO:0000256" key="6">
    <source>
        <dbReference type="SAM" id="MobiDB-lite"/>
    </source>
</evidence>
<dbReference type="Pfam" id="PF03106">
    <property type="entry name" value="WRKY"/>
    <property type="match status" value="1"/>
</dbReference>
<dbReference type="SMART" id="SM00774">
    <property type="entry name" value="WRKY"/>
    <property type="match status" value="1"/>
</dbReference>
<comment type="caution">
    <text evidence="8">The sequence shown here is derived from an EMBL/GenBank/DDBJ whole genome shotgun (WGS) entry which is preliminary data.</text>
</comment>
<evidence type="ECO:0000256" key="5">
    <source>
        <dbReference type="ARBA" id="ARBA00023242"/>
    </source>
</evidence>
<dbReference type="GO" id="GO:0005634">
    <property type="term" value="C:nucleus"/>
    <property type="evidence" value="ECO:0007669"/>
    <property type="project" value="UniProtKB-SubCell"/>
</dbReference>
<keyword evidence="4" id="KW-0804">Transcription</keyword>
<evidence type="ECO:0000313" key="9">
    <source>
        <dbReference type="Proteomes" id="UP000685013"/>
    </source>
</evidence>
<gene>
    <name evidence="8" type="primary">WRKY23</name>
    <name evidence="8" type="ORF">SDJN03_26390</name>
</gene>
<dbReference type="FunFam" id="2.20.25.80:FF:000003">
    <property type="entry name" value="WRKY transcription factor 57"/>
    <property type="match status" value="1"/>
</dbReference>
<accession>A0AAV6M6D1</accession>
<feature type="domain" description="WRKY" evidence="7">
    <location>
        <begin position="125"/>
        <end position="190"/>
    </location>
</feature>
<evidence type="ECO:0000256" key="3">
    <source>
        <dbReference type="ARBA" id="ARBA00023125"/>
    </source>
</evidence>
<dbReference type="GO" id="GO:0043565">
    <property type="term" value="F:sequence-specific DNA binding"/>
    <property type="evidence" value="ECO:0007669"/>
    <property type="project" value="InterPro"/>
</dbReference>
<protein>
    <submittedName>
        <fullName evidence="8">WRKY transcription factor 23</fullName>
    </submittedName>
</protein>
<proteinExistence type="predicted"/>
<feature type="compositionally biased region" description="Basic and acidic residues" evidence="6">
    <location>
        <begin position="84"/>
        <end position="103"/>
    </location>
</feature>
<feature type="region of interest" description="Disordered" evidence="6">
    <location>
        <begin position="84"/>
        <end position="115"/>
    </location>
</feature>
<comment type="subcellular location">
    <subcellularLocation>
        <location evidence="1">Nucleus</location>
    </subcellularLocation>
</comment>
<dbReference type="PANTHER" id="PTHR31221">
    <property type="entry name" value="WRKY TRANSCRIPTION FACTOR PROTEIN 1-RELATED"/>
    <property type="match status" value="1"/>
</dbReference>
<feature type="non-terminal residue" evidence="8">
    <location>
        <position position="1"/>
    </location>
</feature>
<keyword evidence="2" id="KW-0805">Transcription regulation</keyword>